<dbReference type="InterPro" id="IPR027417">
    <property type="entry name" value="P-loop_NTPase"/>
</dbReference>
<evidence type="ECO:0000256" key="2">
    <source>
        <dbReference type="ARBA" id="ARBA00022679"/>
    </source>
</evidence>
<comment type="catalytic activity">
    <reaction evidence="7 8">
        <text>dTMP + ATP = dTDP + ADP</text>
        <dbReference type="Rhea" id="RHEA:13517"/>
        <dbReference type="ChEBI" id="CHEBI:30616"/>
        <dbReference type="ChEBI" id="CHEBI:58369"/>
        <dbReference type="ChEBI" id="CHEBI:63528"/>
        <dbReference type="ChEBI" id="CHEBI:456216"/>
        <dbReference type="EC" id="2.7.4.9"/>
    </reaction>
</comment>
<keyword evidence="2 8" id="KW-0808">Transferase</keyword>
<evidence type="ECO:0000256" key="4">
    <source>
        <dbReference type="ARBA" id="ARBA00022741"/>
    </source>
</evidence>
<dbReference type="HAMAP" id="MF_00165">
    <property type="entry name" value="Thymidylate_kinase"/>
    <property type="match status" value="1"/>
</dbReference>
<dbReference type="PANTHER" id="PTHR10344:SF4">
    <property type="entry name" value="UMP-CMP KINASE 2, MITOCHONDRIAL"/>
    <property type="match status" value="1"/>
</dbReference>
<dbReference type="Pfam" id="PF02223">
    <property type="entry name" value="Thymidylate_kin"/>
    <property type="match status" value="1"/>
</dbReference>
<evidence type="ECO:0000256" key="7">
    <source>
        <dbReference type="ARBA" id="ARBA00048743"/>
    </source>
</evidence>
<dbReference type="PROSITE" id="PS01331">
    <property type="entry name" value="THYMIDYLATE_KINASE"/>
    <property type="match status" value="1"/>
</dbReference>
<dbReference type="NCBIfam" id="TIGR00041">
    <property type="entry name" value="DTMP_kinase"/>
    <property type="match status" value="1"/>
</dbReference>
<dbReference type="EC" id="2.7.4.9" evidence="8"/>
<evidence type="ECO:0000256" key="1">
    <source>
        <dbReference type="ARBA" id="ARBA00009776"/>
    </source>
</evidence>
<evidence type="ECO:0000313" key="10">
    <source>
        <dbReference type="EMBL" id="PIR87427.1"/>
    </source>
</evidence>
<keyword evidence="5 8" id="KW-0418">Kinase</keyword>
<evidence type="ECO:0000256" key="8">
    <source>
        <dbReference type="HAMAP-Rule" id="MF_00165"/>
    </source>
</evidence>
<dbReference type="CDD" id="cd01672">
    <property type="entry name" value="TMPK"/>
    <property type="match status" value="1"/>
</dbReference>
<dbReference type="GO" id="GO:0005524">
    <property type="term" value="F:ATP binding"/>
    <property type="evidence" value="ECO:0007669"/>
    <property type="project" value="UniProtKB-UniRule"/>
</dbReference>
<keyword evidence="3 8" id="KW-0545">Nucleotide biosynthesis</keyword>
<accession>A0A2H0ULZ3</accession>
<gene>
    <name evidence="8 10" type="primary">tmk</name>
    <name evidence="10" type="ORF">COU11_00195</name>
</gene>
<dbReference type="InterPro" id="IPR018095">
    <property type="entry name" value="Thymidylate_kin_CS"/>
</dbReference>
<proteinExistence type="inferred from homology"/>
<dbReference type="GO" id="GO:0006233">
    <property type="term" value="P:dTDP biosynthetic process"/>
    <property type="evidence" value="ECO:0007669"/>
    <property type="project" value="InterPro"/>
</dbReference>
<dbReference type="Proteomes" id="UP000229526">
    <property type="component" value="Unassembled WGS sequence"/>
</dbReference>
<evidence type="ECO:0000256" key="3">
    <source>
        <dbReference type="ARBA" id="ARBA00022727"/>
    </source>
</evidence>
<evidence type="ECO:0000256" key="5">
    <source>
        <dbReference type="ARBA" id="ARBA00022777"/>
    </source>
</evidence>
<comment type="caution">
    <text evidence="8">Lacks conserved residue(s) required for the propagation of feature annotation.</text>
</comment>
<reference evidence="11" key="1">
    <citation type="submission" date="2017-09" db="EMBL/GenBank/DDBJ databases">
        <title>Depth-based differentiation of microbial function through sediment-hosted aquifers and enrichment of novel symbionts in the deep terrestrial subsurface.</title>
        <authorList>
            <person name="Probst A.J."/>
            <person name="Ladd B."/>
            <person name="Jarett J.K."/>
            <person name="Geller-Mcgrath D.E."/>
            <person name="Sieber C.M.K."/>
            <person name="Emerson J.B."/>
            <person name="Anantharaman K."/>
            <person name="Thomas B.C."/>
            <person name="Malmstrom R."/>
            <person name="Stieglmeier M."/>
            <person name="Klingl A."/>
            <person name="Woyke T."/>
            <person name="Ryan C.M."/>
            <person name="Banfield J.F."/>
        </authorList>
    </citation>
    <scope>NUCLEOTIDE SEQUENCE [LARGE SCALE GENOMIC DNA]</scope>
</reference>
<keyword evidence="6 8" id="KW-0067">ATP-binding</keyword>
<dbReference type="Gene3D" id="3.40.50.300">
    <property type="entry name" value="P-loop containing nucleotide triphosphate hydrolases"/>
    <property type="match status" value="1"/>
</dbReference>
<evidence type="ECO:0000313" key="11">
    <source>
        <dbReference type="Proteomes" id="UP000229526"/>
    </source>
</evidence>
<dbReference type="SUPFAM" id="SSF52540">
    <property type="entry name" value="P-loop containing nucleoside triphosphate hydrolases"/>
    <property type="match status" value="1"/>
</dbReference>
<protein>
    <recommendedName>
        <fullName evidence="8">Thymidylate kinase</fullName>
        <ecNumber evidence="8">2.7.4.9</ecNumber>
    </recommendedName>
    <alternativeName>
        <fullName evidence="8">dTMP kinase</fullName>
    </alternativeName>
</protein>
<organism evidence="10 11">
    <name type="scientific">Candidatus Harrisonbacteria bacterium CG10_big_fil_rev_8_21_14_0_10_49_15</name>
    <dbReference type="NCBI Taxonomy" id="1974587"/>
    <lineage>
        <taxon>Bacteria</taxon>
        <taxon>Candidatus Harrisoniibacteriota</taxon>
    </lineage>
</organism>
<dbReference type="GO" id="GO:0005737">
    <property type="term" value="C:cytoplasm"/>
    <property type="evidence" value="ECO:0007669"/>
    <property type="project" value="TreeGrafter"/>
</dbReference>
<evidence type="ECO:0000259" key="9">
    <source>
        <dbReference type="Pfam" id="PF02223"/>
    </source>
</evidence>
<dbReference type="EMBL" id="PFBD01000002">
    <property type="protein sequence ID" value="PIR87427.1"/>
    <property type="molecule type" value="Genomic_DNA"/>
</dbReference>
<keyword evidence="4 8" id="KW-0547">Nucleotide-binding</keyword>
<dbReference type="PANTHER" id="PTHR10344">
    <property type="entry name" value="THYMIDYLATE KINASE"/>
    <property type="match status" value="1"/>
</dbReference>
<name>A0A2H0ULZ3_9BACT</name>
<dbReference type="AlphaFoldDB" id="A0A2H0ULZ3"/>
<dbReference type="InterPro" id="IPR018094">
    <property type="entry name" value="Thymidylate_kinase"/>
</dbReference>
<comment type="similarity">
    <text evidence="1 8">Belongs to the thymidylate kinase family.</text>
</comment>
<dbReference type="InterPro" id="IPR039430">
    <property type="entry name" value="Thymidylate_kin-like_dom"/>
</dbReference>
<comment type="caution">
    <text evidence="10">The sequence shown here is derived from an EMBL/GenBank/DDBJ whole genome shotgun (WGS) entry which is preliminary data.</text>
</comment>
<evidence type="ECO:0000256" key="6">
    <source>
        <dbReference type="ARBA" id="ARBA00022840"/>
    </source>
</evidence>
<feature type="domain" description="Thymidylate kinase-like" evidence="9">
    <location>
        <begin position="9"/>
        <end position="196"/>
    </location>
</feature>
<comment type="function">
    <text evidence="8">Phosphorylation of dTMP to form dTDP in both de novo and salvage pathways of dTTP synthesis.</text>
</comment>
<dbReference type="GO" id="GO:0004798">
    <property type="term" value="F:dTMP kinase activity"/>
    <property type="evidence" value="ECO:0007669"/>
    <property type="project" value="UniProtKB-UniRule"/>
</dbReference>
<dbReference type="GO" id="GO:0006227">
    <property type="term" value="P:dUDP biosynthetic process"/>
    <property type="evidence" value="ECO:0007669"/>
    <property type="project" value="TreeGrafter"/>
</dbReference>
<sequence length="207" mass="23718">MKNGKFIVFDGLDGSGKGSQMHRLAKYLFRSSKNNHLFLTREPYTSIHTEKIRQLLKDNVDPKAYAQEFTDLFVADRIEHAVVMEKILAEGVHVLCDRYKYSTLAYQATQGMAVEKLIKLHVNLPVPDLAIFLDVPGEVAAQRISSDGERPHKEVFEQVDFLRELRNNYLRLPMLLPEEHIVVIDATKPIEDVFEQVKREVEAVLTA</sequence>
<dbReference type="GO" id="GO:0006235">
    <property type="term" value="P:dTTP biosynthetic process"/>
    <property type="evidence" value="ECO:0007669"/>
    <property type="project" value="UniProtKB-UniRule"/>
</dbReference>